<keyword evidence="2" id="KW-1185">Reference proteome</keyword>
<dbReference type="RefSeq" id="YP_009887144.1">
    <property type="nucleotide sequence ID" value="NC_049494.1"/>
</dbReference>
<dbReference type="EMBL" id="MN864865">
    <property type="protein sequence ID" value="QHJ75736.1"/>
    <property type="molecule type" value="Genomic_DNA"/>
</dbReference>
<evidence type="ECO:0000313" key="1">
    <source>
        <dbReference type="EMBL" id="QHJ75736.1"/>
    </source>
</evidence>
<evidence type="ECO:0000313" key="2">
    <source>
        <dbReference type="Proteomes" id="UP000464274"/>
    </source>
</evidence>
<sequence>MDIQNILAIQREAWNRGHENYGTELDILGAAKVILDRFKHLNPAQKRLFDSIEDIDAVKFAKPLCSRANKEVRRLVVTLK</sequence>
<organism evidence="1 2">
    <name type="scientific">Acinetobacter phage vB_AbaM_PhT2</name>
    <dbReference type="NCBI Taxonomy" id="2690230"/>
    <lineage>
        <taxon>Viruses</taxon>
        <taxon>Duplodnaviria</taxon>
        <taxon>Heunggongvirae</taxon>
        <taxon>Uroviricota</taxon>
        <taxon>Caudoviricetes</taxon>
        <taxon>Pantevenvirales</taxon>
        <taxon>Straboviridae</taxon>
        <taxon>Twarogvirinae</taxon>
        <taxon>Hadassahvirus</taxon>
        <taxon>Hadassahvirus pht2</taxon>
    </lineage>
</organism>
<gene>
    <name evidence="1" type="primary">rIII</name>
    <name evidence="1" type="ORF">vBAbaMPhT2_124</name>
</gene>
<proteinExistence type="predicted"/>
<reference evidence="1 2" key="1">
    <citation type="submission" date="2019-12" db="EMBL/GenBank/DDBJ databases">
        <title>Developing bacteriophages as a method of controlling the opportunistic pathogen Acinetobacter baumannii in Thai hospitals.</title>
        <authorList>
            <person name="Styles K.M."/>
            <person name="Smith S.E."/>
            <person name="Thummeepak R."/>
            <person name="Leungtongkam U."/>
            <person name="Christie G.S."/>
            <person name="Millard A."/>
            <person name="Moat J."/>
            <person name="Dowson C.C."/>
            <person name="Wellington E.M."/>
            <person name="Sitthisak S."/>
            <person name="Sagona A.P."/>
        </authorList>
    </citation>
    <scope>NUCLEOTIDE SEQUENCE [LARGE SCALE GENOMIC DNA]</scope>
</reference>
<name>A0A6B9SVS3_9CAUD</name>
<accession>A0A6B9SVS3</accession>
<protein>
    <submittedName>
        <fullName evidence="1">RIII lysis inhibition accessory protein</fullName>
    </submittedName>
</protein>
<dbReference type="Proteomes" id="UP000464274">
    <property type="component" value="Segment"/>
</dbReference>
<dbReference type="GeneID" id="55816589"/>
<dbReference type="KEGG" id="vg:55816589"/>